<dbReference type="PROSITE" id="PS51375">
    <property type="entry name" value="PPR"/>
    <property type="match status" value="3"/>
</dbReference>
<dbReference type="Pfam" id="PF14432">
    <property type="entry name" value="DYW_deaminase"/>
    <property type="match status" value="1"/>
</dbReference>
<dbReference type="OMA" id="SAFYAIC"/>
<dbReference type="Pfam" id="PF20431">
    <property type="entry name" value="E_motif"/>
    <property type="match status" value="1"/>
</dbReference>
<dbReference type="AlphaFoldDB" id="A0A5P1F9E9"/>
<dbReference type="Gene3D" id="1.25.40.10">
    <property type="entry name" value="Tetratricopeptide repeat domain"/>
    <property type="match status" value="4"/>
</dbReference>
<dbReference type="FunFam" id="1.25.40.10:FF:000031">
    <property type="entry name" value="Pentatricopeptide repeat-containing protein mitochondrial"/>
    <property type="match status" value="1"/>
</dbReference>
<name>A0A5P1F9E9_ASPOF</name>
<feature type="repeat" description="PPR" evidence="2">
    <location>
        <begin position="383"/>
        <end position="417"/>
    </location>
</feature>
<dbReference type="FunFam" id="1.25.40.10:FF:000144">
    <property type="entry name" value="Pentatricopeptide repeat-containing protein, mitochondrial"/>
    <property type="match status" value="1"/>
</dbReference>
<dbReference type="OrthoDB" id="185373at2759"/>
<keyword evidence="1" id="KW-0677">Repeat</keyword>
<evidence type="ECO:0000259" key="3">
    <source>
        <dbReference type="Pfam" id="PF14432"/>
    </source>
</evidence>
<dbReference type="Pfam" id="PF20430">
    <property type="entry name" value="Eplus_motif"/>
    <property type="match status" value="1"/>
</dbReference>
<dbReference type="InterPro" id="IPR046849">
    <property type="entry name" value="E2_motif"/>
</dbReference>
<dbReference type="Pfam" id="PF01535">
    <property type="entry name" value="PPR"/>
    <property type="match status" value="6"/>
</dbReference>
<dbReference type="NCBIfam" id="TIGR00756">
    <property type="entry name" value="PPR"/>
    <property type="match status" value="4"/>
</dbReference>
<dbReference type="FunFam" id="1.25.40.10:FF:000366">
    <property type="entry name" value="Pentatricopeptide (PPR) repeat-containing protein"/>
    <property type="match status" value="1"/>
</dbReference>
<gene>
    <name evidence="4" type="ORF">A4U43_C03F9490</name>
</gene>
<dbReference type="InterPro" id="IPR046848">
    <property type="entry name" value="E_motif"/>
</dbReference>
<dbReference type="FunFam" id="1.25.40.10:FF:000344">
    <property type="entry name" value="Pentatricopeptide repeat-containing protein"/>
    <property type="match status" value="1"/>
</dbReference>
<organism evidence="4 5">
    <name type="scientific">Asparagus officinalis</name>
    <name type="common">Garden asparagus</name>
    <dbReference type="NCBI Taxonomy" id="4686"/>
    <lineage>
        <taxon>Eukaryota</taxon>
        <taxon>Viridiplantae</taxon>
        <taxon>Streptophyta</taxon>
        <taxon>Embryophyta</taxon>
        <taxon>Tracheophyta</taxon>
        <taxon>Spermatophyta</taxon>
        <taxon>Magnoliopsida</taxon>
        <taxon>Liliopsida</taxon>
        <taxon>Asparagales</taxon>
        <taxon>Asparagaceae</taxon>
        <taxon>Asparagoideae</taxon>
        <taxon>Asparagus</taxon>
    </lineage>
</organism>
<dbReference type="InterPro" id="IPR011990">
    <property type="entry name" value="TPR-like_helical_dom_sf"/>
</dbReference>
<proteinExistence type="predicted"/>
<dbReference type="InterPro" id="IPR046960">
    <property type="entry name" value="PPR_At4g14850-like_plant"/>
</dbReference>
<feature type="domain" description="DYW" evidence="3">
    <location>
        <begin position="598"/>
        <end position="690"/>
    </location>
</feature>
<keyword evidence="5" id="KW-1185">Reference proteome</keyword>
<sequence>MPLKPPKFPPTLNSLQCGNLVQSITNLKSHQKGKQLHAYVISTGVLINNAYLATRLCAMYASNGRMAEARLLFDGIAFKNSFLWNSMIRGYASNGFSLDSIAMYRDMLRSGNNGDNFSYPFVLMACGDLSLVQIGKRIHCDVIVSGYEPDVYVGNSLLAMYAKFGEMGVARKVFGRISERDLTSWNTIISGYMRNCDPGKAISVFSVVAKGKEGLDQLTLVAVLPACANLSALKQGKEIHAYILRSGMEFNKILMNSLIDVYIKSNFMMGSKRLFERMDNKDTVSWNTMISGLACHGDAIESLTLFHRMNHNGFVPDNVTLVAVLGACDKVAALQFGKSLHAYLIRKGLDKGVTVGTSLIDMYAKCGSLACSCQVFDEMPIKNLISWSAMISGYGLHGKGQEAVECFNEMKEKGITPDRVTFTSVLSACSHSGLSLEGKEIFHQISTEYFKKPSVEHYACMVDLLGRIGQLDEAYKLIMNMAVEPNIDVWAALLSACQIHHNVELAEIAAHKAFELKPKSVGIYVALSNIYAKEKKWGAVRRVRDAARYNGLRKPPGCSFVELDMTIHRFLVGDKSHPQSQSIYAKLSELRQQLKESGYTPDSSVVLYEVEEDMKENLLWDHSERLAIAFSLLNTSPGMTIRITKNLRVCSDCHNVTKLISKLVGREIIVRDAHRFHHFSNGSCSCHDFW</sequence>
<dbReference type="EMBL" id="CM007383">
    <property type="protein sequence ID" value="ONK74724.1"/>
    <property type="molecule type" value="Genomic_DNA"/>
</dbReference>
<feature type="repeat" description="PPR" evidence="2">
    <location>
        <begin position="282"/>
        <end position="316"/>
    </location>
</feature>
<dbReference type="Pfam" id="PF13041">
    <property type="entry name" value="PPR_2"/>
    <property type="match status" value="2"/>
</dbReference>
<dbReference type="PANTHER" id="PTHR47926:SF347">
    <property type="entry name" value="PENTATRICOPEPTIDE REPEAT-CONTAINING PROTEIN"/>
    <property type="match status" value="1"/>
</dbReference>
<dbReference type="GO" id="GO:0009451">
    <property type="term" value="P:RNA modification"/>
    <property type="evidence" value="ECO:0007669"/>
    <property type="project" value="InterPro"/>
</dbReference>
<dbReference type="Proteomes" id="UP000243459">
    <property type="component" value="Chromosome 3"/>
</dbReference>
<dbReference type="Gramene" id="ONK74724">
    <property type="protein sequence ID" value="ONK74724"/>
    <property type="gene ID" value="A4U43_C03F9490"/>
</dbReference>
<dbReference type="PANTHER" id="PTHR47926">
    <property type="entry name" value="PENTATRICOPEPTIDE REPEAT-CONTAINING PROTEIN"/>
    <property type="match status" value="1"/>
</dbReference>
<dbReference type="GO" id="GO:0003723">
    <property type="term" value="F:RNA binding"/>
    <property type="evidence" value="ECO:0007669"/>
    <property type="project" value="InterPro"/>
</dbReference>
<feature type="repeat" description="PPR" evidence="2">
    <location>
        <begin position="80"/>
        <end position="114"/>
    </location>
</feature>
<dbReference type="GO" id="GO:0008270">
    <property type="term" value="F:zinc ion binding"/>
    <property type="evidence" value="ECO:0007669"/>
    <property type="project" value="InterPro"/>
</dbReference>
<protein>
    <recommendedName>
        <fullName evidence="3">DYW domain-containing protein</fullName>
    </recommendedName>
</protein>
<dbReference type="InterPro" id="IPR032867">
    <property type="entry name" value="DYW_dom"/>
</dbReference>
<evidence type="ECO:0000313" key="4">
    <source>
        <dbReference type="EMBL" id="ONK74724.1"/>
    </source>
</evidence>
<evidence type="ECO:0000313" key="5">
    <source>
        <dbReference type="Proteomes" id="UP000243459"/>
    </source>
</evidence>
<dbReference type="InterPro" id="IPR002885">
    <property type="entry name" value="PPR_rpt"/>
</dbReference>
<accession>A0A5P1F9E9</accession>
<evidence type="ECO:0000256" key="2">
    <source>
        <dbReference type="PROSITE-ProRule" id="PRU00708"/>
    </source>
</evidence>
<reference evidence="5" key="1">
    <citation type="journal article" date="2017" name="Nat. Commun.">
        <title>The asparagus genome sheds light on the origin and evolution of a young Y chromosome.</title>
        <authorList>
            <person name="Harkess A."/>
            <person name="Zhou J."/>
            <person name="Xu C."/>
            <person name="Bowers J.E."/>
            <person name="Van der Hulst R."/>
            <person name="Ayyampalayam S."/>
            <person name="Mercati F."/>
            <person name="Riccardi P."/>
            <person name="McKain M.R."/>
            <person name="Kakrana A."/>
            <person name="Tang H."/>
            <person name="Ray J."/>
            <person name="Groenendijk J."/>
            <person name="Arikit S."/>
            <person name="Mathioni S.M."/>
            <person name="Nakano M."/>
            <person name="Shan H."/>
            <person name="Telgmann-Rauber A."/>
            <person name="Kanno A."/>
            <person name="Yue Z."/>
            <person name="Chen H."/>
            <person name="Li W."/>
            <person name="Chen Y."/>
            <person name="Xu X."/>
            <person name="Zhang Y."/>
            <person name="Luo S."/>
            <person name="Chen H."/>
            <person name="Gao J."/>
            <person name="Mao Z."/>
            <person name="Pires J.C."/>
            <person name="Luo M."/>
            <person name="Kudrna D."/>
            <person name="Wing R.A."/>
            <person name="Meyers B.C."/>
            <person name="Yi K."/>
            <person name="Kong H."/>
            <person name="Lavrijsen P."/>
            <person name="Sunseri F."/>
            <person name="Falavigna A."/>
            <person name="Ye Y."/>
            <person name="Leebens-Mack J.H."/>
            <person name="Chen G."/>
        </authorList>
    </citation>
    <scope>NUCLEOTIDE SEQUENCE [LARGE SCALE GENOMIC DNA]</scope>
    <source>
        <strain evidence="5">cv. DH0086</strain>
    </source>
</reference>
<evidence type="ECO:0000256" key="1">
    <source>
        <dbReference type="ARBA" id="ARBA00022737"/>
    </source>
</evidence>